<organism evidence="1">
    <name type="scientific">marine metagenome</name>
    <dbReference type="NCBI Taxonomy" id="408172"/>
    <lineage>
        <taxon>unclassified sequences</taxon>
        <taxon>metagenomes</taxon>
        <taxon>ecological metagenomes</taxon>
    </lineage>
</organism>
<dbReference type="EMBL" id="UINC01005466">
    <property type="protein sequence ID" value="SVA21507.1"/>
    <property type="molecule type" value="Genomic_DNA"/>
</dbReference>
<dbReference type="AlphaFoldDB" id="A0A381U2I1"/>
<sequence>MKLKHHINNSDGYTMMELVVSLAILGTLMGTAMPVFSTVTEQTQADRNRANMNIIRETFFHYFYRTHMMGEPHFPATPDNDDFLMDTTWATTAIDSLMAPGITPKSLFSNSEVPKNSNGNPFYYRTYNDTLTTGEVRYFIILKDTDAESPSYQESFTHSI</sequence>
<dbReference type="SUPFAM" id="SSF54523">
    <property type="entry name" value="Pili subunits"/>
    <property type="match status" value="1"/>
</dbReference>
<proteinExistence type="predicted"/>
<dbReference type="InterPro" id="IPR012902">
    <property type="entry name" value="N_methyl_site"/>
</dbReference>
<evidence type="ECO:0008006" key="2">
    <source>
        <dbReference type="Google" id="ProtNLM"/>
    </source>
</evidence>
<accession>A0A381U2I1</accession>
<reference evidence="1" key="1">
    <citation type="submission" date="2018-05" db="EMBL/GenBank/DDBJ databases">
        <authorList>
            <person name="Lanie J.A."/>
            <person name="Ng W.-L."/>
            <person name="Kazmierczak K.M."/>
            <person name="Andrzejewski T.M."/>
            <person name="Davidsen T.M."/>
            <person name="Wayne K.J."/>
            <person name="Tettelin H."/>
            <person name="Glass J.I."/>
            <person name="Rusch D."/>
            <person name="Podicherti R."/>
            <person name="Tsui H.-C.T."/>
            <person name="Winkler M.E."/>
        </authorList>
    </citation>
    <scope>NUCLEOTIDE SEQUENCE</scope>
</reference>
<dbReference type="NCBIfam" id="TIGR02532">
    <property type="entry name" value="IV_pilin_GFxxxE"/>
    <property type="match status" value="1"/>
</dbReference>
<dbReference type="Gene3D" id="3.30.700.10">
    <property type="entry name" value="Glycoprotein, Type 4 Pilin"/>
    <property type="match status" value="1"/>
</dbReference>
<name>A0A381U2I1_9ZZZZ</name>
<dbReference type="InterPro" id="IPR045584">
    <property type="entry name" value="Pilin-like"/>
</dbReference>
<gene>
    <name evidence="1" type="ORF">METZ01_LOCUS74361</name>
</gene>
<dbReference type="Pfam" id="PF07963">
    <property type="entry name" value="N_methyl"/>
    <property type="match status" value="1"/>
</dbReference>
<protein>
    <recommendedName>
        <fullName evidence="2">Type II secretion system protein GspG C-terminal domain-containing protein</fullName>
    </recommendedName>
</protein>
<evidence type="ECO:0000313" key="1">
    <source>
        <dbReference type="EMBL" id="SVA21507.1"/>
    </source>
</evidence>